<gene>
    <name evidence="1" type="ORF">EGI31_19310</name>
</gene>
<dbReference type="EMBL" id="RJUF01000180">
    <property type="protein sequence ID" value="MCP9765088.1"/>
    <property type="molecule type" value="Genomic_DNA"/>
</dbReference>
<evidence type="ECO:0000313" key="1">
    <source>
        <dbReference type="EMBL" id="MCP9765088.1"/>
    </source>
</evidence>
<dbReference type="InterPro" id="IPR025345">
    <property type="entry name" value="DUF4249"/>
</dbReference>
<organism evidence="1 2">
    <name type="scientific">Lacihabitans soyangensis</name>
    <dbReference type="NCBI Taxonomy" id="869394"/>
    <lineage>
        <taxon>Bacteria</taxon>
        <taxon>Pseudomonadati</taxon>
        <taxon>Bacteroidota</taxon>
        <taxon>Cytophagia</taxon>
        <taxon>Cytophagales</taxon>
        <taxon>Leadbetterellaceae</taxon>
        <taxon>Lacihabitans</taxon>
    </lineage>
</organism>
<evidence type="ECO:0000313" key="2">
    <source>
        <dbReference type="Proteomes" id="UP001204144"/>
    </source>
</evidence>
<keyword evidence="2" id="KW-1185">Reference proteome</keyword>
<name>A0AAE3H544_9BACT</name>
<dbReference type="Proteomes" id="UP001204144">
    <property type="component" value="Unassembled WGS sequence"/>
</dbReference>
<dbReference type="Pfam" id="PF14054">
    <property type="entry name" value="DUF4249"/>
    <property type="match status" value="1"/>
</dbReference>
<dbReference type="RefSeq" id="WP_255038775.1">
    <property type="nucleotide sequence ID" value="NZ_RJUF01000180.1"/>
</dbReference>
<dbReference type="PROSITE" id="PS51257">
    <property type="entry name" value="PROKAR_LIPOPROTEIN"/>
    <property type="match status" value="1"/>
</dbReference>
<reference evidence="1 2" key="1">
    <citation type="submission" date="2018-11" db="EMBL/GenBank/DDBJ databases">
        <title>Novel bacteria species description.</title>
        <authorList>
            <person name="Han J.-H."/>
        </authorList>
    </citation>
    <scope>NUCLEOTIDE SEQUENCE [LARGE SCALE GENOMIC DNA]</scope>
    <source>
        <strain evidence="1 2">KCTC23259</strain>
    </source>
</reference>
<dbReference type="AlphaFoldDB" id="A0AAE3H544"/>
<comment type="caution">
    <text evidence="1">The sequence shown here is derived from an EMBL/GenBank/DDBJ whole genome shotgun (WGS) entry which is preliminary data.</text>
</comment>
<proteinExistence type="predicted"/>
<accession>A0AAE3H544</accession>
<sequence>MKYRIKLLLAAVGLVVFACVEPYDLNFGSQKEILFIEADINDFDSLQYVIIKKNIPEPNNIVYRNIENAKVQLIEGTNKFYDCAYTTGGKYQLPKGFKAKTNTPYQLRIVMEGSTYESTLETVTPISPIERIYAQFAEKGIDFLGKKIDGHRIFLDTKDAETKGQYYMWQYKLYEKQSYCASCNGGRYFTTPAPLGRCVDDANLARRGVTYDYLCVSNCWDIIYSEEVNVMTDNYTNGQTIKGRLVANVPYYQFRNALIDIQQFSISKSAFDYFNIMVNQTQRNGTLADTPPAGLIGNIKNLSDKSEAVGGLFMVSSKTSKTFIIQRKESFGGLNAIGLFNGRQPTPEPMGNDTSRPPFAPCIESETRTKIQPIGWID</sequence>
<protein>
    <submittedName>
        <fullName evidence="1">DUF4249 domain-containing protein</fullName>
    </submittedName>
</protein>